<dbReference type="GO" id="GO:0006508">
    <property type="term" value="P:proteolysis"/>
    <property type="evidence" value="ECO:0007669"/>
    <property type="project" value="UniProtKB-KW"/>
</dbReference>
<keyword evidence="5" id="KW-0812">Transmembrane</keyword>
<evidence type="ECO:0000256" key="1">
    <source>
        <dbReference type="ARBA" id="ARBA00008455"/>
    </source>
</evidence>
<dbReference type="OMA" id="ASNGEMQ"/>
<evidence type="ECO:0000313" key="8">
    <source>
        <dbReference type="Proteomes" id="UP001142055"/>
    </source>
</evidence>
<comment type="caution">
    <text evidence="7">The sequence shown here is derived from an EMBL/GenBank/DDBJ whole genome shotgun (WGS) entry which is preliminary data.</text>
</comment>
<evidence type="ECO:0000256" key="3">
    <source>
        <dbReference type="ARBA" id="ARBA00022801"/>
    </source>
</evidence>
<evidence type="ECO:0000256" key="5">
    <source>
        <dbReference type="SAM" id="Phobius"/>
    </source>
</evidence>
<proteinExistence type="inferred from homology"/>
<protein>
    <recommendedName>
        <fullName evidence="6">Peptidase C1A papain C-terminal domain-containing protein</fullName>
    </recommendedName>
</protein>
<keyword evidence="3" id="KW-0378">Hydrolase</keyword>
<dbReference type="InterPro" id="IPR000668">
    <property type="entry name" value="Peptidase_C1A_C"/>
</dbReference>
<keyword evidence="8" id="KW-1185">Reference proteome</keyword>
<evidence type="ECO:0000256" key="4">
    <source>
        <dbReference type="ARBA" id="ARBA00022807"/>
    </source>
</evidence>
<evidence type="ECO:0000313" key="7">
    <source>
        <dbReference type="EMBL" id="KAJ6216204.1"/>
    </source>
</evidence>
<feature type="transmembrane region" description="Helical" evidence="5">
    <location>
        <begin position="6"/>
        <end position="26"/>
    </location>
</feature>
<dbReference type="InterPro" id="IPR038765">
    <property type="entry name" value="Papain-like_cys_pep_sf"/>
</dbReference>
<reference evidence="7" key="1">
    <citation type="submission" date="2022-12" db="EMBL/GenBank/DDBJ databases">
        <title>Genome assemblies of Blomia tropicalis.</title>
        <authorList>
            <person name="Cui Y."/>
        </authorList>
    </citation>
    <scope>NUCLEOTIDE SEQUENCE</scope>
    <source>
        <tissue evidence="7">Adult mites</tissue>
    </source>
</reference>
<keyword evidence="5" id="KW-1133">Transmembrane helix</keyword>
<feature type="domain" description="Peptidase C1A papain C-terminal" evidence="6">
    <location>
        <begin position="78"/>
        <end position="256"/>
    </location>
</feature>
<dbReference type="EMBL" id="JAPWDV010000003">
    <property type="protein sequence ID" value="KAJ6216204.1"/>
    <property type="molecule type" value="Genomic_DNA"/>
</dbReference>
<dbReference type="SUPFAM" id="SSF54001">
    <property type="entry name" value="Cysteine proteinases"/>
    <property type="match status" value="1"/>
</dbReference>
<sequence>MEKRILSIFCCLIITGCLILIGIIYLSTHNRDNNRTLMGNRWSYEELSANFYRIYGNETGSIRIKSRPYNGTELMFTLPKRFDSRQYWPQCFSVINRINDQGACGSCWAVTAADTITDRLCIATNGTIRERISAADLIECCRSGQCSISDSGCNGGNPYLAFKYFVENGLVGERCKRYPVPPCRKVSEDIKRDICWLTTDHLFPVGSCRKQCDNDSEEYAQNLYRGNDYYDFWDSSIDDVKRDIVQYGPVVANIPVFEKLLDYG</sequence>
<dbReference type="PROSITE" id="PS00139">
    <property type="entry name" value="THIOL_PROTEASE_CYS"/>
    <property type="match status" value="1"/>
</dbReference>
<accession>A0A9Q0RIY9</accession>
<gene>
    <name evidence="7" type="ORF">RDWZM_007361</name>
</gene>
<keyword evidence="4" id="KW-0788">Thiol protease</keyword>
<dbReference type="Pfam" id="PF00112">
    <property type="entry name" value="Peptidase_C1"/>
    <property type="match status" value="1"/>
</dbReference>
<keyword evidence="2" id="KW-0645">Protease</keyword>
<evidence type="ECO:0000259" key="6">
    <source>
        <dbReference type="SMART" id="SM00645"/>
    </source>
</evidence>
<dbReference type="InterPro" id="IPR013128">
    <property type="entry name" value="Peptidase_C1A"/>
</dbReference>
<organism evidence="7 8">
    <name type="scientific">Blomia tropicalis</name>
    <name type="common">Mite</name>
    <dbReference type="NCBI Taxonomy" id="40697"/>
    <lineage>
        <taxon>Eukaryota</taxon>
        <taxon>Metazoa</taxon>
        <taxon>Ecdysozoa</taxon>
        <taxon>Arthropoda</taxon>
        <taxon>Chelicerata</taxon>
        <taxon>Arachnida</taxon>
        <taxon>Acari</taxon>
        <taxon>Acariformes</taxon>
        <taxon>Sarcoptiformes</taxon>
        <taxon>Astigmata</taxon>
        <taxon>Glycyphagoidea</taxon>
        <taxon>Echimyopodidae</taxon>
        <taxon>Blomia</taxon>
    </lineage>
</organism>
<keyword evidence="5" id="KW-0472">Membrane</keyword>
<dbReference type="Gene3D" id="3.90.70.10">
    <property type="entry name" value="Cysteine proteinases"/>
    <property type="match status" value="1"/>
</dbReference>
<dbReference type="AlphaFoldDB" id="A0A9Q0RIY9"/>
<name>A0A9Q0RIY9_BLOTA</name>
<dbReference type="PANTHER" id="PTHR12411">
    <property type="entry name" value="CYSTEINE PROTEASE FAMILY C1-RELATED"/>
    <property type="match status" value="1"/>
</dbReference>
<dbReference type="Proteomes" id="UP001142055">
    <property type="component" value="Chromosome 3"/>
</dbReference>
<dbReference type="SMART" id="SM00645">
    <property type="entry name" value="Pept_C1"/>
    <property type="match status" value="1"/>
</dbReference>
<dbReference type="PROSITE" id="PS51257">
    <property type="entry name" value="PROKAR_LIPOPROTEIN"/>
    <property type="match status" value="1"/>
</dbReference>
<dbReference type="GO" id="GO:0008234">
    <property type="term" value="F:cysteine-type peptidase activity"/>
    <property type="evidence" value="ECO:0007669"/>
    <property type="project" value="UniProtKB-KW"/>
</dbReference>
<evidence type="ECO:0000256" key="2">
    <source>
        <dbReference type="ARBA" id="ARBA00022670"/>
    </source>
</evidence>
<dbReference type="InterPro" id="IPR000169">
    <property type="entry name" value="Pept_cys_AS"/>
</dbReference>
<comment type="similarity">
    <text evidence="1">Belongs to the peptidase C1 family.</text>
</comment>